<keyword evidence="4 10" id="KW-0812">Transmembrane</keyword>
<organism evidence="14 15">
    <name type="scientific">Granulicella pectinivorans</name>
    <dbReference type="NCBI Taxonomy" id="474950"/>
    <lineage>
        <taxon>Bacteria</taxon>
        <taxon>Pseudomonadati</taxon>
        <taxon>Acidobacteriota</taxon>
        <taxon>Terriglobia</taxon>
        <taxon>Terriglobales</taxon>
        <taxon>Acidobacteriaceae</taxon>
        <taxon>Granulicella</taxon>
    </lineage>
</organism>
<evidence type="ECO:0000256" key="10">
    <source>
        <dbReference type="HAMAP-Rule" id="MF_01465"/>
    </source>
</evidence>
<dbReference type="OrthoDB" id="9809248at2"/>
<dbReference type="GO" id="GO:0065002">
    <property type="term" value="P:intracellular protein transmembrane transport"/>
    <property type="evidence" value="ECO:0007669"/>
    <property type="project" value="UniProtKB-UniRule"/>
</dbReference>
<keyword evidence="7 10" id="KW-0811">Translocation</keyword>
<feature type="transmembrane region" description="Helical" evidence="10">
    <location>
        <begin position="424"/>
        <end position="442"/>
    </location>
</feature>
<evidence type="ECO:0000256" key="4">
    <source>
        <dbReference type="ARBA" id="ARBA00022692"/>
    </source>
</evidence>
<dbReference type="PIRSF" id="PIRSF004557">
    <property type="entry name" value="SecY"/>
    <property type="match status" value="1"/>
</dbReference>
<dbReference type="GO" id="GO:0006605">
    <property type="term" value="P:protein targeting"/>
    <property type="evidence" value="ECO:0007669"/>
    <property type="project" value="UniProtKB-UniRule"/>
</dbReference>
<feature type="transmembrane region" description="Helical" evidence="10">
    <location>
        <begin position="70"/>
        <end position="94"/>
    </location>
</feature>
<dbReference type="STRING" id="474950.SAMN05421771_3884"/>
<dbReference type="NCBIfam" id="TIGR00967">
    <property type="entry name" value="3a0501s007"/>
    <property type="match status" value="1"/>
</dbReference>
<evidence type="ECO:0000256" key="6">
    <source>
        <dbReference type="ARBA" id="ARBA00022989"/>
    </source>
</evidence>
<keyword evidence="6 10" id="KW-1133">Transmembrane helix</keyword>
<proteinExistence type="inferred from homology"/>
<feature type="transmembrane region" description="Helical" evidence="10">
    <location>
        <begin position="114"/>
        <end position="134"/>
    </location>
</feature>
<dbReference type="InterPro" id="IPR026593">
    <property type="entry name" value="SecY"/>
</dbReference>
<keyword evidence="8 10" id="KW-0472">Membrane</keyword>
<accession>A0A1I6MZ16</accession>
<comment type="subunit">
    <text evidence="10">Component of the Sec protein translocase complex. Heterotrimer consisting of SecY, SecE and SecG subunits. The heterotrimers can form oligomers, although 1 heterotrimer is thought to be able to translocate proteins. Interacts with the ribosome. Interacts with SecDF, and other proteins may be involved. Interacts with SecA.</text>
</comment>
<keyword evidence="5 10" id="KW-0653">Protein transport</keyword>
<evidence type="ECO:0000256" key="1">
    <source>
        <dbReference type="ARBA" id="ARBA00004141"/>
    </source>
</evidence>
<feature type="transmembrane region" description="Helical" evidence="10">
    <location>
        <begin position="380"/>
        <end position="404"/>
    </location>
</feature>
<dbReference type="GO" id="GO:0005886">
    <property type="term" value="C:plasma membrane"/>
    <property type="evidence" value="ECO:0007669"/>
    <property type="project" value="UniProtKB-SubCell"/>
</dbReference>
<dbReference type="PROSITE" id="PS00755">
    <property type="entry name" value="SECY_1"/>
    <property type="match status" value="1"/>
</dbReference>
<comment type="subcellular location">
    <subcellularLocation>
        <location evidence="10">Cell membrane</location>
        <topology evidence="10">Multi-pass membrane protein</topology>
    </subcellularLocation>
    <subcellularLocation>
        <location evidence="1 12">Membrane</location>
        <topology evidence="1 12">Multi-pass membrane protein</topology>
    </subcellularLocation>
</comment>
<dbReference type="Gene3D" id="1.10.3370.10">
    <property type="entry name" value="SecY subunit domain"/>
    <property type="match status" value="1"/>
</dbReference>
<keyword evidence="10" id="KW-1003">Cell membrane</keyword>
<comment type="caution">
    <text evidence="10">Lacks conserved residue(s) required for the propagation of feature annotation.</text>
</comment>
<evidence type="ECO:0000256" key="8">
    <source>
        <dbReference type="ARBA" id="ARBA00023136"/>
    </source>
</evidence>
<feature type="transmembrane region" description="Helical" evidence="10">
    <location>
        <begin position="146"/>
        <end position="170"/>
    </location>
</feature>
<dbReference type="PRINTS" id="PR00303">
    <property type="entry name" value="SECYTRNLCASE"/>
</dbReference>
<evidence type="ECO:0000256" key="7">
    <source>
        <dbReference type="ARBA" id="ARBA00023010"/>
    </source>
</evidence>
<dbReference type="InterPro" id="IPR023201">
    <property type="entry name" value="SecY_dom_sf"/>
</dbReference>
<dbReference type="HAMAP" id="MF_01465">
    <property type="entry name" value="SecY"/>
    <property type="match status" value="1"/>
</dbReference>
<gene>
    <name evidence="10" type="primary">secY</name>
    <name evidence="14" type="ORF">SAMN05421771_3884</name>
</gene>
<protein>
    <recommendedName>
        <fullName evidence="9 10">Protein translocase subunit SecY</fullName>
    </recommendedName>
</protein>
<feature type="transmembrane region" description="Helical" evidence="10">
    <location>
        <begin position="317"/>
        <end position="339"/>
    </location>
</feature>
<evidence type="ECO:0000256" key="5">
    <source>
        <dbReference type="ARBA" id="ARBA00022927"/>
    </source>
</evidence>
<reference evidence="14 15" key="1">
    <citation type="submission" date="2016-10" db="EMBL/GenBank/DDBJ databases">
        <authorList>
            <person name="de Groot N.N."/>
        </authorList>
    </citation>
    <scope>NUCLEOTIDE SEQUENCE [LARGE SCALE GENOMIC DNA]</scope>
    <source>
        <strain evidence="14 15">DSM 21001</strain>
    </source>
</reference>
<evidence type="ECO:0000256" key="9">
    <source>
        <dbReference type="ARBA" id="ARBA00039733"/>
    </source>
</evidence>
<name>A0A1I6MZ16_9BACT</name>
<evidence type="ECO:0000256" key="12">
    <source>
        <dbReference type="RuleBase" id="RU003484"/>
    </source>
</evidence>
<evidence type="ECO:0000313" key="15">
    <source>
        <dbReference type="Proteomes" id="UP000199024"/>
    </source>
</evidence>
<dbReference type="RefSeq" id="WP_089842804.1">
    <property type="nucleotide sequence ID" value="NZ_FOZL01000002.1"/>
</dbReference>
<evidence type="ECO:0000256" key="3">
    <source>
        <dbReference type="ARBA" id="ARBA00022448"/>
    </source>
</evidence>
<dbReference type="PANTHER" id="PTHR10906">
    <property type="entry name" value="SECY/SEC61-ALPHA FAMILY MEMBER"/>
    <property type="match status" value="1"/>
</dbReference>
<dbReference type="EMBL" id="FOZL01000002">
    <property type="protein sequence ID" value="SFS20841.1"/>
    <property type="molecule type" value="Genomic_DNA"/>
</dbReference>
<dbReference type="GO" id="GO:0043952">
    <property type="term" value="P:protein transport by the Sec complex"/>
    <property type="evidence" value="ECO:0007669"/>
    <property type="project" value="UniProtKB-UniRule"/>
</dbReference>
<keyword evidence="15" id="KW-1185">Reference proteome</keyword>
<dbReference type="PROSITE" id="PS00756">
    <property type="entry name" value="SECY_2"/>
    <property type="match status" value="1"/>
</dbReference>
<sequence length="470" mass="51585">MFEKFANIFRIPDLRNRVLFTLGLLAVYRLGAHIPTPGINADLLAQFFNQNSGSALGLVDLFSGGNLRKLTVFALGIMPYITASIIFQLLTVIYEPLAKLQKEGEMGRRKITQWTRYVTVLLAIVQSFAIALTLTNTSTGQSMVTIGKFAFIPMCVITLTTGTAFIMWLGEQITERGIGNGMSLLIFTGIVVGLPRGVQELYTKATTQAWGPLTPLIIILLVAAMIAVVAFIIFVERSERRIPVQYAKRVVGRKMMGGQTIHLPLKVNSGGVMPVIFASSILSAPLLFSGMSFFGSGPLRDTKIVGPILAALAPGEPWYVLLQMVAIVFFAYFYISIVFRPDDIADNMRKNGGFIPGIRPGKRTSDFINDVLTRITLVGAIYLIIITTIPTLLISGIHFNHLFLIGPIFDHLPAAFTQGLGVNFYFGGTSLLIVVGVAMDTVNQIESQLIMRHYDGFSPKSGRIKGRRSW</sequence>
<feature type="transmembrane region" description="Helical" evidence="10">
    <location>
        <begin position="275"/>
        <end position="297"/>
    </location>
</feature>
<keyword evidence="3 10" id="KW-0813">Transport</keyword>
<feature type="transmembrane region" description="Helical" evidence="10">
    <location>
        <begin position="215"/>
        <end position="235"/>
    </location>
</feature>
<evidence type="ECO:0000256" key="13">
    <source>
        <dbReference type="RuleBase" id="RU004349"/>
    </source>
</evidence>
<dbReference type="SUPFAM" id="SSF103491">
    <property type="entry name" value="Preprotein translocase SecY subunit"/>
    <property type="match status" value="1"/>
</dbReference>
<evidence type="ECO:0000256" key="11">
    <source>
        <dbReference type="RuleBase" id="RU000537"/>
    </source>
</evidence>
<dbReference type="Proteomes" id="UP000199024">
    <property type="component" value="Unassembled WGS sequence"/>
</dbReference>
<evidence type="ECO:0000313" key="14">
    <source>
        <dbReference type="EMBL" id="SFS20841.1"/>
    </source>
</evidence>
<feature type="transmembrane region" description="Helical" evidence="10">
    <location>
        <begin position="177"/>
        <end position="195"/>
    </location>
</feature>
<dbReference type="InterPro" id="IPR002208">
    <property type="entry name" value="SecY/SEC61-alpha"/>
</dbReference>
<dbReference type="AlphaFoldDB" id="A0A1I6MZ16"/>
<comment type="similarity">
    <text evidence="2 10 13">Belongs to the SecY/SEC61-alpha family.</text>
</comment>
<evidence type="ECO:0000256" key="2">
    <source>
        <dbReference type="ARBA" id="ARBA00005751"/>
    </source>
</evidence>
<dbReference type="FunFam" id="1.10.3370.10:FF:000001">
    <property type="entry name" value="Preprotein translocase subunit SecY"/>
    <property type="match status" value="1"/>
</dbReference>
<dbReference type="InterPro" id="IPR030659">
    <property type="entry name" value="SecY_CS"/>
</dbReference>
<dbReference type="Pfam" id="PF00344">
    <property type="entry name" value="SecY"/>
    <property type="match status" value="1"/>
</dbReference>
<comment type="function">
    <text evidence="10 11">The central subunit of the protein translocation channel SecYEG. Consists of two halves formed by TMs 1-5 and 6-10. These two domains form a lateral gate at the front which open onto the bilayer between TMs 2 and 7, and are clamped together by SecE at the back. The channel is closed by both a pore ring composed of hydrophobic SecY resides and a short helix (helix 2A) on the extracellular side of the membrane which forms a plug. The plug probably moves laterally to allow the channel to open. The ring and the pore may move independently.</text>
</comment>